<dbReference type="Gramene" id="ONK81051">
    <property type="protein sequence ID" value="ONK81051"/>
    <property type="gene ID" value="A4U43_C01F24700"/>
</dbReference>
<protein>
    <submittedName>
        <fullName evidence="2">Uncharacterized protein</fullName>
    </submittedName>
</protein>
<evidence type="ECO:0000313" key="2">
    <source>
        <dbReference type="EMBL" id="ONK81051.1"/>
    </source>
</evidence>
<reference evidence="3" key="1">
    <citation type="journal article" date="2017" name="Nat. Commun.">
        <title>The asparagus genome sheds light on the origin and evolution of a young Y chromosome.</title>
        <authorList>
            <person name="Harkess A."/>
            <person name="Zhou J."/>
            <person name="Xu C."/>
            <person name="Bowers J.E."/>
            <person name="Van der Hulst R."/>
            <person name="Ayyampalayam S."/>
            <person name="Mercati F."/>
            <person name="Riccardi P."/>
            <person name="McKain M.R."/>
            <person name="Kakrana A."/>
            <person name="Tang H."/>
            <person name="Ray J."/>
            <person name="Groenendijk J."/>
            <person name="Arikit S."/>
            <person name="Mathioni S.M."/>
            <person name="Nakano M."/>
            <person name="Shan H."/>
            <person name="Telgmann-Rauber A."/>
            <person name="Kanno A."/>
            <person name="Yue Z."/>
            <person name="Chen H."/>
            <person name="Li W."/>
            <person name="Chen Y."/>
            <person name="Xu X."/>
            <person name="Zhang Y."/>
            <person name="Luo S."/>
            <person name="Chen H."/>
            <person name="Gao J."/>
            <person name="Mao Z."/>
            <person name="Pires J.C."/>
            <person name="Luo M."/>
            <person name="Kudrna D."/>
            <person name="Wing R.A."/>
            <person name="Meyers B.C."/>
            <person name="Yi K."/>
            <person name="Kong H."/>
            <person name="Lavrijsen P."/>
            <person name="Sunseri F."/>
            <person name="Falavigna A."/>
            <person name="Ye Y."/>
            <person name="Leebens-Mack J.H."/>
            <person name="Chen G."/>
        </authorList>
    </citation>
    <scope>NUCLEOTIDE SEQUENCE [LARGE SCALE GENOMIC DNA]</scope>
    <source>
        <strain evidence="3">cv. DH0086</strain>
    </source>
</reference>
<sequence>MASSVFSACSNSITAPNKPSSSLSAPVVSSQRNSSSHLRFSLISSSRSLRPLRAQNAENDQSTKTNSIVCRECEGNGANVRSYAVAAMELDFLVGL</sequence>
<organism evidence="2 3">
    <name type="scientific">Asparagus officinalis</name>
    <name type="common">Garden asparagus</name>
    <dbReference type="NCBI Taxonomy" id="4686"/>
    <lineage>
        <taxon>Eukaryota</taxon>
        <taxon>Viridiplantae</taxon>
        <taxon>Streptophyta</taxon>
        <taxon>Embryophyta</taxon>
        <taxon>Tracheophyta</taxon>
        <taxon>Spermatophyta</taxon>
        <taxon>Magnoliopsida</taxon>
        <taxon>Liliopsida</taxon>
        <taxon>Asparagales</taxon>
        <taxon>Asparagaceae</taxon>
        <taxon>Asparagoideae</taxon>
        <taxon>Asparagus</taxon>
    </lineage>
</organism>
<dbReference type="EMBL" id="CM007381">
    <property type="protein sequence ID" value="ONK81051.1"/>
    <property type="molecule type" value="Genomic_DNA"/>
</dbReference>
<evidence type="ECO:0000256" key="1">
    <source>
        <dbReference type="SAM" id="MobiDB-lite"/>
    </source>
</evidence>
<feature type="region of interest" description="Disordered" evidence="1">
    <location>
        <begin position="1"/>
        <end position="39"/>
    </location>
</feature>
<keyword evidence="3" id="KW-1185">Reference proteome</keyword>
<dbReference type="Proteomes" id="UP000243459">
    <property type="component" value="Chromosome 1"/>
</dbReference>
<feature type="compositionally biased region" description="Polar residues" evidence="1">
    <location>
        <begin position="1"/>
        <end position="18"/>
    </location>
</feature>
<accession>A0A5P1FW24</accession>
<feature type="compositionally biased region" description="Low complexity" evidence="1">
    <location>
        <begin position="19"/>
        <end position="39"/>
    </location>
</feature>
<proteinExistence type="predicted"/>
<gene>
    <name evidence="2" type="ORF">A4U43_C01F24700</name>
</gene>
<dbReference type="AlphaFoldDB" id="A0A5P1FW24"/>
<evidence type="ECO:0000313" key="3">
    <source>
        <dbReference type="Proteomes" id="UP000243459"/>
    </source>
</evidence>
<name>A0A5P1FW24_ASPOF</name>